<dbReference type="Proteomes" id="UP000183508">
    <property type="component" value="Unassembled WGS sequence"/>
</dbReference>
<organism evidence="1 2">
    <name type="scientific">Alicyclobacillus macrosporangiidus</name>
    <dbReference type="NCBI Taxonomy" id="392015"/>
    <lineage>
        <taxon>Bacteria</taxon>
        <taxon>Bacillati</taxon>
        <taxon>Bacillota</taxon>
        <taxon>Bacilli</taxon>
        <taxon>Bacillales</taxon>
        <taxon>Alicyclobacillaceae</taxon>
        <taxon>Alicyclobacillus</taxon>
    </lineage>
</organism>
<accession>A0A1I7J8Q5</accession>
<name>A0A1I7J8Q5_9BACL</name>
<evidence type="ECO:0000313" key="1">
    <source>
        <dbReference type="EMBL" id="SFU81555.1"/>
    </source>
</evidence>
<evidence type="ECO:0008006" key="3">
    <source>
        <dbReference type="Google" id="ProtNLM"/>
    </source>
</evidence>
<keyword evidence="2" id="KW-1185">Reference proteome</keyword>
<dbReference type="STRING" id="392015.SAMN05421543_1099"/>
<gene>
    <name evidence="1" type="ORF">SAMN05421543_1099</name>
</gene>
<dbReference type="OrthoDB" id="2373960at2"/>
<protein>
    <recommendedName>
        <fullName evidence="3">Transposase (putative) YhgA-like domain-containing protein</fullName>
    </recommendedName>
</protein>
<proteinExistence type="predicted"/>
<reference evidence="2" key="1">
    <citation type="submission" date="2016-10" db="EMBL/GenBank/DDBJ databases">
        <authorList>
            <person name="Varghese N."/>
        </authorList>
    </citation>
    <scope>NUCLEOTIDE SEQUENCE [LARGE SCALE GENOMIC DNA]</scope>
    <source>
        <strain evidence="2">DSM 17980</strain>
    </source>
</reference>
<dbReference type="AlphaFoldDB" id="A0A1I7J8Q5"/>
<dbReference type="EMBL" id="FPBV01000009">
    <property type="protein sequence ID" value="SFU81555.1"/>
    <property type="molecule type" value="Genomic_DNA"/>
</dbReference>
<dbReference type="RefSeq" id="WP_074952009.1">
    <property type="nucleotide sequence ID" value="NZ_FPBV01000009.1"/>
</dbReference>
<evidence type="ECO:0000313" key="2">
    <source>
        <dbReference type="Proteomes" id="UP000183508"/>
    </source>
</evidence>
<sequence length="276" mass="32028">MSTPRNANDIVAKHLTGAVPNGALDVIGIHDANVVRALPTEIPKVEVRQEYTDVMLELDDGRLLHMEFQTTREPALYRFAAYDVAIAERHRRKVRTVVLYTGDVHEAPSKLDAGSFQYSVENVYLNQLDGDAALEAVKRHLDTGEWTERDRVRLSFAFYMRFERRTRDEAFEDIVDVVRQIPDRDEQNYVAALILGFSARVLTTGQKERLREVLRMTDLLREFEEEFKEKWMQQGVQQGKREIAERMFRDGASISDVVRWTGLSEKEAEEIRRRLN</sequence>